<dbReference type="PANTHER" id="PTHR42759:SF1">
    <property type="entry name" value="MAGNESIUM-CHELATASE SUBUNIT CHLD"/>
    <property type="match status" value="1"/>
</dbReference>
<dbReference type="AlphaFoldDB" id="A0A381U0E4"/>
<dbReference type="Pfam" id="PF17863">
    <property type="entry name" value="AAA_lid_2"/>
    <property type="match status" value="1"/>
</dbReference>
<dbReference type="EMBL" id="UINC01005477">
    <property type="protein sequence ID" value="SVA21579.1"/>
    <property type="molecule type" value="Genomic_DNA"/>
</dbReference>
<protein>
    <recommendedName>
        <fullName evidence="1">ChlI/MoxR AAA lid domain-containing protein</fullName>
    </recommendedName>
</protein>
<evidence type="ECO:0000259" key="1">
    <source>
        <dbReference type="Pfam" id="PF17863"/>
    </source>
</evidence>
<dbReference type="InterPro" id="IPR050764">
    <property type="entry name" value="CbbQ/NirQ/NorQ/GpvN"/>
</dbReference>
<organism evidence="2">
    <name type="scientific">marine metagenome</name>
    <dbReference type="NCBI Taxonomy" id="408172"/>
    <lineage>
        <taxon>unclassified sequences</taxon>
        <taxon>metagenomes</taxon>
        <taxon>ecological metagenomes</taxon>
    </lineage>
</organism>
<feature type="domain" description="ChlI/MoxR AAA lid" evidence="1">
    <location>
        <begin position="7"/>
        <end position="72"/>
    </location>
</feature>
<dbReference type="InterPro" id="IPR041628">
    <property type="entry name" value="ChlI/MoxR_AAA_lid"/>
</dbReference>
<accession>A0A381U0E4</accession>
<dbReference type="PANTHER" id="PTHR42759">
    <property type="entry name" value="MOXR FAMILY PROTEIN"/>
    <property type="match status" value="1"/>
</dbReference>
<sequence length="84" mass="9579">PKFIEQWIEYGASVRAAQYLILGGKARALLHGRYYVDFDDIRHLAAPILRHRILTNFHAESEQVTTDQVIAQLLETVSTPASRM</sequence>
<proteinExistence type="predicted"/>
<evidence type="ECO:0000313" key="2">
    <source>
        <dbReference type="EMBL" id="SVA21579.1"/>
    </source>
</evidence>
<reference evidence="2" key="1">
    <citation type="submission" date="2018-05" db="EMBL/GenBank/DDBJ databases">
        <authorList>
            <person name="Lanie J.A."/>
            <person name="Ng W.-L."/>
            <person name="Kazmierczak K.M."/>
            <person name="Andrzejewski T.M."/>
            <person name="Davidsen T.M."/>
            <person name="Wayne K.J."/>
            <person name="Tettelin H."/>
            <person name="Glass J.I."/>
            <person name="Rusch D."/>
            <person name="Podicherti R."/>
            <person name="Tsui H.-C.T."/>
            <person name="Winkler M.E."/>
        </authorList>
    </citation>
    <scope>NUCLEOTIDE SEQUENCE</scope>
</reference>
<gene>
    <name evidence="2" type="ORF">METZ01_LOCUS74433</name>
</gene>
<feature type="non-terminal residue" evidence="2">
    <location>
        <position position="1"/>
    </location>
</feature>
<dbReference type="Gene3D" id="1.10.8.80">
    <property type="entry name" value="Magnesium chelatase subunit I, C-Terminal domain"/>
    <property type="match status" value="1"/>
</dbReference>
<name>A0A381U0E4_9ZZZZ</name>